<name>A0AC35FHW4_9BILA</name>
<dbReference type="WBParaSite" id="PS1159_v2.g17598.t1">
    <property type="protein sequence ID" value="PS1159_v2.g17598.t1"/>
    <property type="gene ID" value="PS1159_v2.g17598"/>
</dbReference>
<reference evidence="2" key="1">
    <citation type="submission" date="2022-11" db="UniProtKB">
        <authorList>
            <consortium name="WormBaseParasite"/>
        </authorList>
    </citation>
    <scope>IDENTIFICATION</scope>
</reference>
<dbReference type="Proteomes" id="UP000887580">
    <property type="component" value="Unplaced"/>
</dbReference>
<proteinExistence type="predicted"/>
<evidence type="ECO:0000313" key="1">
    <source>
        <dbReference type="Proteomes" id="UP000887580"/>
    </source>
</evidence>
<evidence type="ECO:0000313" key="2">
    <source>
        <dbReference type="WBParaSite" id="PS1159_v2.g17598.t1"/>
    </source>
</evidence>
<protein>
    <submittedName>
        <fullName evidence="2">Uncharacterized protein</fullName>
    </submittedName>
</protein>
<accession>A0AC35FHW4</accession>
<organism evidence="1 2">
    <name type="scientific">Panagrolaimus sp. PS1159</name>
    <dbReference type="NCBI Taxonomy" id="55785"/>
    <lineage>
        <taxon>Eukaryota</taxon>
        <taxon>Metazoa</taxon>
        <taxon>Ecdysozoa</taxon>
        <taxon>Nematoda</taxon>
        <taxon>Chromadorea</taxon>
        <taxon>Rhabditida</taxon>
        <taxon>Tylenchina</taxon>
        <taxon>Panagrolaimomorpha</taxon>
        <taxon>Panagrolaimoidea</taxon>
        <taxon>Panagrolaimidae</taxon>
        <taxon>Panagrolaimus</taxon>
    </lineage>
</organism>
<sequence>MGIYDILILPCNGIITGIQVILGQHFCNNPKLYFFMGVFGCDGYYGVTTLCVILAFDRFLEMCFPKFSPYIFGGWKTYLWMIVPILYQCFCGFQLSHAFNIKTYAMHHDPYHFIPGMENNPKMTIQALFICGEMFVAPVLHTLMLFWEFPAAVEIIAHISWICLHGDTPIIYFILNKSLRKAVIKKCSPIFKFPNSLIKSSKKVVVSLTQSSNRIDPYINNNIY</sequence>